<proteinExistence type="predicted"/>
<sequence>MTVRMHHVRLKVPIQEVRLWTPDTLSLWIQQHVGEDVYVKREQKDRRLYLVMVIADDAGLERFREALQKSFELL</sequence>
<gene>
    <name evidence="1" type="ORF">DC3_18870</name>
</gene>
<accession>A0A511N084</accession>
<dbReference type="RefSeq" id="WP_146884074.1">
    <property type="nucleotide sequence ID" value="NZ_BJXB01000007.1"/>
</dbReference>
<reference evidence="1 2" key="1">
    <citation type="submission" date="2019-07" db="EMBL/GenBank/DDBJ databases">
        <title>Whole genome shotgun sequence of Deinococcus cellulosilyticus NBRC 106333.</title>
        <authorList>
            <person name="Hosoyama A."/>
            <person name="Uohara A."/>
            <person name="Ohji S."/>
            <person name="Ichikawa N."/>
        </authorList>
    </citation>
    <scope>NUCLEOTIDE SEQUENCE [LARGE SCALE GENOMIC DNA]</scope>
    <source>
        <strain evidence="1 2">NBRC 106333</strain>
    </source>
</reference>
<evidence type="ECO:0000313" key="1">
    <source>
        <dbReference type="EMBL" id="GEM46252.1"/>
    </source>
</evidence>
<comment type="caution">
    <text evidence="1">The sequence shown here is derived from an EMBL/GenBank/DDBJ whole genome shotgun (WGS) entry which is preliminary data.</text>
</comment>
<evidence type="ECO:0000313" key="2">
    <source>
        <dbReference type="Proteomes" id="UP000321306"/>
    </source>
</evidence>
<dbReference type="EMBL" id="BJXB01000007">
    <property type="protein sequence ID" value="GEM46252.1"/>
    <property type="molecule type" value="Genomic_DNA"/>
</dbReference>
<keyword evidence="2" id="KW-1185">Reference proteome</keyword>
<dbReference type="Proteomes" id="UP000321306">
    <property type="component" value="Unassembled WGS sequence"/>
</dbReference>
<protein>
    <submittedName>
        <fullName evidence="1">Uncharacterized protein</fullName>
    </submittedName>
</protein>
<name>A0A511N084_DEIC1</name>
<dbReference type="AlphaFoldDB" id="A0A511N084"/>
<organism evidence="1 2">
    <name type="scientific">Deinococcus cellulosilyticus (strain DSM 18568 / NBRC 106333 / KACC 11606 / 5516J-15)</name>
    <dbReference type="NCBI Taxonomy" id="1223518"/>
    <lineage>
        <taxon>Bacteria</taxon>
        <taxon>Thermotogati</taxon>
        <taxon>Deinococcota</taxon>
        <taxon>Deinococci</taxon>
        <taxon>Deinococcales</taxon>
        <taxon>Deinococcaceae</taxon>
        <taxon>Deinococcus</taxon>
    </lineage>
</organism>